<feature type="domain" description="Heavy metal binding" evidence="1">
    <location>
        <begin position="310"/>
        <end position="335"/>
    </location>
</feature>
<feature type="domain" description="Heavy metal binding" evidence="1">
    <location>
        <begin position="146"/>
        <end position="171"/>
    </location>
</feature>
<feature type="non-terminal residue" evidence="2">
    <location>
        <position position="369"/>
    </location>
</feature>
<dbReference type="Pfam" id="PF19335">
    <property type="entry name" value="HMBD"/>
    <property type="match status" value="4"/>
</dbReference>
<dbReference type="EC" id="3.6.3.3" evidence="2"/>
<evidence type="ECO:0000313" key="2">
    <source>
        <dbReference type="EMBL" id="VAW83473.1"/>
    </source>
</evidence>
<feature type="domain" description="Heavy metal binding" evidence="1">
    <location>
        <begin position="263"/>
        <end position="288"/>
    </location>
</feature>
<keyword evidence="2" id="KW-0378">Hydrolase</keyword>
<sequence length="369" mass="40507">MITGARQGKLSGLKRLVAAAMARDLNVFLVPGPDIARAYGLDIEAAGLHQVASPRHASVLLVVGAISPVLRDAAAVVYAQMARPRALFFLGAEDLSPLPAADVATGLSQQDFVEGVRQLRRVFSEGAFRPDVSDFDAPVLQIRIEYTCPMHPEVIQDEPGSCPKCGMFLVPREVQAGVGHTHTDQETTDTDMDMQVKPSHDQHTHHNTDHDAAVEYTCPMHPEVVQNEPGSCPKCGMNLELREAKPESTHEHQHMDHEAAVEYTCPMHPEVVQNEPGACPKCGMNLEPREAQPESAHDHHHMDHDAAVEYTCPMHPEVVQSEPGSCPKCGMNLEPREAQPESAHDHHHMDHEAAVEYTCPMHPEVVQSE</sequence>
<gene>
    <name evidence="2" type="ORF">MNBD_GAMMA14-1789</name>
</gene>
<dbReference type="EMBL" id="UOFM01000552">
    <property type="protein sequence ID" value="VAW83473.1"/>
    <property type="molecule type" value="Genomic_DNA"/>
</dbReference>
<dbReference type="GO" id="GO:0016787">
    <property type="term" value="F:hydrolase activity"/>
    <property type="evidence" value="ECO:0007669"/>
    <property type="project" value="UniProtKB-KW"/>
</dbReference>
<dbReference type="EC" id="3.6.3.4" evidence="2"/>
<dbReference type="AlphaFoldDB" id="A0A3B0Z5K6"/>
<name>A0A3B0Z5K6_9ZZZZ</name>
<evidence type="ECO:0000259" key="1">
    <source>
        <dbReference type="Pfam" id="PF19335"/>
    </source>
</evidence>
<organism evidence="2">
    <name type="scientific">hydrothermal vent metagenome</name>
    <dbReference type="NCBI Taxonomy" id="652676"/>
    <lineage>
        <taxon>unclassified sequences</taxon>
        <taxon>metagenomes</taxon>
        <taxon>ecological metagenomes</taxon>
    </lineage>
</organism>
<dbReference type="InterPro" id="IPR045800">
    <property type="entry name" value="HMBD"/>
</dbReference>
<dbReference type="SUPFAM" id="SSF56770">
    <property type="entry name" value="HydA/Nqo6-like"/>
    <property type="match status" value="1"/>
</dbReference>
<accession>A0A3B0Z5K6</accession>
<reference evidence="2" key="1">
    <citation type="submission" date="2018-06" db="EMBL/GenBank/DDBJ databases">
        <authorList>
            <person name="Zhirakovskaya E."/>
        </authorList>
    </citation>
    <scope>NUCLEOTIDE SEQUENCE</scope>
</reference>
<feature type="domain" description="Heavy metal binding" evidence="1">
    <location>
        <begin position="216"/>
        <end position="240"/>
    </location>
</feature>
<dbReference type="Gene3D" id="3.40.50.12280">
    <property type="match status" value="1"/>
</dbReference>
<dbReference type="GO" id="GO:0046872">
    <property type="term" value="F:metal ion binding"/>
    <property type="evidence" value="ECO:0007669"/>
    <property type="project" value="InterPro"/>
</dbReference>
<protein>
    <submittedName>
        <fullName evidence="2">Lead, cadmium, zinc and mercury transporting ATPase Copper-translocating P-type ATPase</fullName>
        <ecNumber evidence="2">3.6.3.3</ecNumber>
        <ecNumber evidence="2">3.6.3.4</ecNumber>
    </submittedName>
</protein>
<proteinExistence type="predicted"/>